<keyword evidence="12" id="KW-0378">Hydrolase</keyword>
<keyword evidence="6 12" id="KW-0269">Exonuclease</keyword>
<evidence type="ECO:0000259" key="13">
    <source>
        <dbReference type="SMART" id="SM00475"/>
    </source>
</evidence>
<dbReference type="InterPro" id="IPR001098">
    <property type="entry name" value="DNA-dir_DNA_pol_A_palm_dom"/>
</dbReference>
<dbReference type="Pfam" id="PF02739">
    <property type="entry name" value="5_3_exonuc_N"/>
    <property type="match status" value="1"/>
</dbReference>
<dbReference type="Gene3D" id="1.20.1060.10">
    <property type="entry name" value="Taq DNA Polymerase, Chain T, domain 4"/>
    <property type="match status" value="1"/>
</dbReference>
<dbReference type="EC" id="2.7.7.7" evidence="11 12"/>
<dbReference type="RefSeq" id="WP_382349085.1">
    <property type="nucleotide sequence ID" value="NZ_JBHMBP010000002.1"/>
</dbReference>
<dbReference type="InterPro" id="IPR012337">
    <property type="entry name" value="RNaseH-like_sf"/>
</dbReference>
<keyword evidence="4 12" id="KW-0235">DNA replication</keyword>
<dbReference type="InterPro" id="IPR020045">
    <property type="entry name" value="DNA_polI_H3TH"/>
</dbReference>
<dbReference type="PANTHER" id="PTHR10133">
    <property type="entry name" value="DNA POLYMERASE I"/>
    <property type="match status" value="1"/>
</dbReference>
<reference evidence="16" key="1">
    <citation type="journal article" date="2019" name="Int. J. Syst. Evol. Microbiol.">
        <title>The Global Catalogue of Microorganisms (GCM) 10K type strain sequencing project: providing services to taxonomists for standard genome sequencing and annotation.</title>
        <authorList>
            <consortium name="The Broad Institute Genomics Platform"/>
            <consortium name="The Broad Institute Genome Sequencing Center for Infectious Disease"/>
            <person name="Wu L."/>
            <person name="Ma J."/>
        </authorList>
    </citation>
    <scope>NUCLEOTIDE SEQUENCE [LARGE SCALE GENOMIC DNA]</scope>
    <source>
        <strain evidence="16">KACC 12634</strain>
    </source>
</reference>
<comment type="catalytic activity">
    <reaction evidence="10 12">
        <text>DNA(n) + a 2'-deoxyribonucleoside 5'-triphosphate = DNA(n+1) + diphosphate</text>
        <dbReference type="Rhea" id="RHEA:22508"/>
        <dbReference type="Rhea" id="RHEA-COMP:17339"/>
        <dbReference type="Rhea" id="RHEA-COMP:17340"/>
        <dbReference type="ChEBI" id="CHEBI:33019"/>
        <dbReference type="ChEBI" id="CHEBI:61560"/>
        <dbReference type="ChEBI" id="CHEBI:173112"/>
        <dbReference type="EC" id="2.7.7.7"/>
    </reaction>
</comment>
<evidence type="ECO:0000256" key="9">
    <source>
        <dbReference type="ARBA" id="ARBA00023204"/>
    </source>
</evidence>
<dbReference type="NCBIfam" id="TIGR00593">
    <property type="entry name" value="pola"/>
    <property type="match status" value="1"/>
</dbReference>
<proteinExistence type="inferred from homology"/>
<dbReference type="Pfam" id="PF22619">
    <property type="entry name" value="DNA_polI_exo1"/>
    <property type="match status" value="1"/>
</dbReference>
<dbReference type="Proteomes" id="UP001596470">
    <property type="component" value="Unassembled WGS sequence"/>
</dbReference>
<dbReference type="InterPro" id="IPR002421">
    <property type="entry name" value="5-3_exonuclease"/>
</dbReference>
<dbReference type="SMART" id="SM00279">
    <property type="entry name" value="HhH2"/>
    <property type="match status" value="1"/>
</dbReference>
<evidence type="ECO:0000313" key="15">
    <source>
        <dbReference type="EMBL" id="MFC6957459.1"/>
    </source>
</evidence>
<name>A0ABW2D5P0_9ACTN</name>
<evidence type="ECO:0000256" key="1">
    <source>
        <dbReference type="ARBA" id="ARBA00007705"/>
    </source>
</evidence>
<feature type="domain" description="5'-3' exonuclease" evidence="13">
    <location>
        <begin position="6"/>
        <end position="266"/>
    </location>
</feature>
<evidence type="ECO:0000256" key="12">
    <source>
        <dbReference type="RuleBase" id="RU004460"/>
    </source>
</evidence>
<dbReference type="PANTHER" id="PTHR10133:SF27">
    <property type="entry name" value="DNA POLYMERASE NU"/>
    <property type="match status" value="1"/>
</dbReference>
<dbReference type="InterPro" id="IPR020046">
    <property type="entry name" value="5-3_exonucl_a-hlix_arch_N"/>
</dbReference>
<evidence type="ECO:0000256" key="3">
    <source>
        <dbReference type="ARBA" id="ARBA00022695"/>
    </source>
</evidence>
<accession>A0ABW2D5P0</accession>
<keyword evidence="7 12" id="KW-0239">DNA-directed DNA polymerase</keyword>
<evidence type="ECO:0000313" key="16">
    <source>
        <dbReference type="Proteomes" id="UP001596470"/>
    </source>
</evidence>
<evidence type="ECO:0000256" key="2">
    <source>
        <dbReference type="ARBA" id="ARBA00022679"/>
    </source>
</evidence>
<dbReference type="SMART" id="SM00475">
    <property type="entry name" value="53EXOc"/>
    <property type="match status" value="1"/>
</dbReference>
<keyword evidence="16" id="KW-1185">Reference proteome</keyword>
<dbReference type="GO" id="GO:0003887">
    <property type="term" value="F:DNA-directed DNA polymerase activity"/>
    <property type="evidence" value="ECO:0007669"/>
    <property type="project" value="UniProtKB-EC"/>
</dbReference>
<keyword evidence="6 12" id="KW-0540">Nuclease</keyword>
<dbReference type="InterPro" id="IPR036279">
    <property type="entry name" value="5-3_exonuclease_C_sf"/>
</dbReference>
<comment type="function">
    <text evidence="12">In addition to polymerase activity, this DNA polymerase exhibits 5'-3' exonuclease activity.</text>
</comment>
<dbReference type="Pfam" id="PF01367">
    <property type="entry name" value="5_3_exonuc"/>
    <property type="match status" value="1"/>
</dbReference>
<dbReference type="Gene3D" id="3.30.420.10">
    <property type="entry name" value="Ribonuclease H-like superfamily/Ribonuclease H"/>
    <property type="match status" value="1"/>
</dbReference>
<dbReference type="NCBIfam" id="NF004397">
    <property type="entry name" value="PRK05755.1"/>
    <property type="match status" value="1"/>
</dbReference>
<sequence>MTASQNRLLLIDGHSMAYRAFFALPAEKFATDDGQVTNAVYGFASMLINLLKAEAPTHVAVAFDVSRHSFRTDEYAAYKDGRGETPEEFKSQIPIIKQLLDAFGIAWLTKDTFEADDIIATLAAQGEAAGLATLISSGDRDAIQLVNEHTTLLYPVKGVTELARYTPEAVEEKYGVTPARYRDLAALVGEKADNLPGIPGVGPKTAAKWIAKYGSLDGLIAKADEITGKAGQSLRDHLDDVMRNHRLNLLVTDVELDKAVPDLEWAGWDVAETNALFDALQFRALGERLNANLADKAVGAAAAPVAETARVEAAALVPGGLAAWLGERTGDVGVAFTGTFASGAGSFDTIALAQDGKALWFEPSQLDAEDERSWTEWLADASRPKLVHDAKAFLWGADAAGWPEPAGLKADTMIAAYLLKPEQRSYALGDLAMQYLGRELETAQAASDDGALFSDAALAGEAADDDTARVQADCDAAAVVADLAAEQAQRLEQRHQAALADDLEFPIIGVLARMEITGIAADEGHFADIESGFAAQSKDATDRAHEIVGRPFNVGSPKQLQEILFEELKMPKTKRTKTGYTTNAEALQQLLVKTGHPLLEQLLRFRDVEKLKQIVATLRATIQTDGRIHTTFHQTVAATGRLSSADPNLQNIPVRSEAGRAIRAGFVVSEGFESLMTIDYSQIEMRIMASLTGDEGLIDAFIAGEDIHSAVAAKVFGVGLGEVSAEHRRKIKAMSYGLAYGLSTYGLSQQLGIENAEAQQLSDDYFARFGKVRDYLHNVVEEARKTGYTETIMGRRRYFPDLTSDNRQLREIAERAALNAPIQGSAADIMKTAMLGVDRALREAKLDSRVILQVHDELVCEVAPGEAERLESLVREQMSNAATLAVPLTVAAGFGDSWEAAAH</sequence>
<keyword evidence="9 12" id="KW-0234">DNA repair</keyword>
<dbReference type="InterPro" id="IPR029060">
    <property type="entry name" value="PIN-like_dom_sf"/>
</dbReference>
<evidence type="ECO:0000256" key="4">
    <source>
        <dbReference type="ARBA" id="ARBA00022705"/>
    </source>
</evidence>
<organism evidence="15 16">
    <name type="scientific">Glycomyces mayteni</name>
    <dbReference type="NCBI Taxonomy" id="543887"/>
    <lineage>
        <taxon>Bacteria</taxon>
        <taxon>Bacillati</taxon>
        <taxon>Actinomycetota</taxon>
        <taxon>Actinomycetes</taxon>
        <taxon>Glycomycetales</taxon>
        <taxon>Glycomycetaceae</taxon>
        <taxon>Glycomyces</taxon>
    </lineage>
</organism>
<dbReference type="Gene3D" id="1.10.150.20">
    <property type="entry name" value="5' to 3' exonuclease, C-terminal subdomain"/>
    <property type="match status" value="2"/>
</dbReference>
<dbReference type="InterPro" id="IPR002298">
    <property type="entry name" value="DNA_polymerase_A"/>
</dbReference>
<dbReference type="Pfam" id="PF00476">
    <property type="entry name" value="DNA_pol_A"/>
    <property type="match status" value="1"/>
</dbReference>
<evidence type="ECO:0000259" key="14">
    <source>
        <dbReference type="SMART" id="SM00482"/>
    </source>
</evidence>
<dbReference type="InterPro" id="IPR054690">
    <property type="entry name" value="DNA_polI_exonuclease"/>
</dbReference>
<keyword evidence="8 12" id="KW-0238">DNA-binding</keyword>
<evidence type="ECO:0000256" key="5">
    <source>
        <dbReference type="ARBA" id="ARBA00022763"/>
    </source>
</evidence>
<dbReference type="CDD" id="cd09859">
    <property type="entry name" value="PIN_53EXO"/>
    <property type="match status" value="1"/>
</dbReference>
<dbReference type="InterPro" id="IPR018320">
    <property type="entry name" value="DNA_polymerase_1"/>
</dbReference>
<dbReference type="SUPFAM" id="SSF88723">
    <property type="entry name" value="PIN domain-like"/>
    <property type="match status" value="1"/>
</dbReference>
<dbReference type="PRINTS" id="PR00868">
    <property type="entry name" value="DNAPOLI"/>
</dbReference>
<dbReference type="CDD" id="cd09898">
    <property type="entry name" value="H3TH_53EXO"/>
    <property type="match status" value="1"/>
</dbReference>
<protein>
    <recommendedName>
        <fullName evidence="11 12">DNA polymerase I</fullName>
        <ecNumber evidence="11 12">2.7.7.7</ecNumber>
    </recommendedName>
</protein>
<comment type="caution">
    <text evidence="15">The sequence shown here is derived from an EMBL/GenBank/DDBJ whole genome shotgun (WGS) entry which is preliminary data.</text>
</comment>
<dbReference type="InterPro" id="IPR008918">
    <property type="entry name" value="HhH2"/>
</dbReference>
<keyword evidence="3 12" id="KW-0548">Nucleotidyltransferase</keyword>
<dbReference type="SUPFAM" id="SSF56672">
    <property type="entry name" value="DNA/RNA polymerases"/>
    <property type="match status" value="1"/>
</dbReference>
<dbReference type="SUPFAM" id="SSF47807">
    <property type="entry name" value="5' to 3' exonuclease, C-terminal subdomain"/>
    <property type="match status" value="1"/>
</dbReference>
<dbReference type="CDD" id="cd08637">
    <property type="entry name" value="DNA_pol_A_pol_I_C"/>
    <property type="match status" value="1"/>
</dbReference>
<dbReference type="EMBL" id="JBHSYS010000002">
    <property type="protein sequence ID" value="MFC6957459.1"/>
    <property type="molecule type" value="Genomic_DNA"/>
</dbReference>
<dbReference type="SUPFAM" id="SSF53098">
    <property type="entry name" value="Ribonuclease H-like"/>
    <property type="match status" value="1"/>
</dbReference>
<evidence type="ECO:0000256" key="7">
    <source>
        <dbReference type="ARBA" id="ARBA00022932"/>
    </source>
</evidence>
<dbReference type="CDD" id="cd06140">
    <property type="entry name" value="DNA_polA_I_Bacillus_like_exo"/>
    <property type="match status" value="1"/>
</dbReference>
<dbReference type="SMART" id="SM00482">
    <property type="entry name" value="POLAc"/>
    <property type="match status" value="1"/>
</dbReference>
<comment type="similarity">
    <text evidence="1 12">Belongs to the DNA polymerase type-A family.</text>
</comment>
<evidence type="ECO:0000256" key="10">
    <source>
        <dbReference type="ARBA" id="ARBA00049244"/>
    </source>
</evidence>
<evidence type="ECO:0000256" key="8">
    <source>
        <dbReference type="ARBA" id="ARBA00023125"/>
    </source>
</evidence>
<keyword evidence="2 12" id="KW-0808">Transferase</keyword>
<dbReference type="InterPro" id="IPR036397">
    <property type="entry name" value="RNaseH_sf"/>
</dbReference>
<dbReference type="InterPro" id="IPR043502">
    <property type="entry name" value="DNA/RNA_pol_sf"/>
</dbReference>
<dbReference type="Gene3D" id="3.40.50.1010">
    <property type="entry name" value="5'-nuclease"/>
    <property type="match status" value="1"/>
</dbReference>
<gene>
    <name evidence="12 15" type="primary">polA</name>
    <name evidence="15" type="ORF">ACFQS3_09650</name>
</gene>
<keyword evidence="5 12" id="KW-0227">DNA damage</keyword>
<evidence type="ECO:0000256" key="11">
    <source>
        <dbReference type="NCBIfam" id="TIGR00593"/>
    </source>
</evidence>
<evidence type="ECO:0000256" key="6">
    <source>
        <dbReference type="ARBA" id="ARBA00022839"/>
    </source>
</evidence>
<dbReference type="Gene3D" id="3.30.70.370">
    <property type="match status" value="1"/>
</dbReference>
<feature type="domain" description="DNA-directed DNA polymerase family A palm" evidence="14">
    <location>
        <begin position="659"/>
        <end position="866"/>
    </location>
</feature>